<comment type="caution">
    <text evidence="7">The sequence shown here is derived from an EMBL/GenBank/DDBJ whole genome shotgun (WGS) entry which is preliminary data.</text>
</comment>
<dbReference type="Proteomes" id="UP000284219">
    <property type="component" value="Unassembled WGS sequence"/>
</dbReference>
<dbReference type="GO" id="GO:0005737">
    <property type="term" value="C:cytoplasm"/>
    <property type="evidence" value="ECO:0007669"/>
    <property type="project" value="UniProtKB-SubCell"/>
</dbReference>
<dbReference type="InterPro" id="IPR038594">
    <property type="entry name" value="SepF-like_sf"/>
</dbReference>
<feature type="region of interest" description="Disordered" evidence="6">
    <location>
        <begin position="24"/>
        <end position="48"/>
    </location>
</feature>
<comment type="subcellular location">
    <subcellularLocation>
        <location evidence="5">Cytoplasm</location>
    </subcellularLocation>
    <text evidence="5">Localizes to the division site, in a FtsZ-dependent manner.</text>
</comment>
<protein>
    <recommendedName>
        <fullName evidence="5">Cell division protein SepF</fullName>
    </recommendedName>
</protein>
<dbReference type="GO" id="GO:0000917">
    <property type="term" value="P:division septum assembly"/>
    <property type="evidence" value="ECO:0007669"/>
    <property type="project" value="UniProtKB-KW"/>
</dbReference>
<evidence type="ECO:0000313" key="8">
    <source>
        <dbReference type="Proteomes" id="UP000284219"/>
    </source>
</evidence>
<dbReference type="HAMAP" id="MF_01197">
    <property type="entry name" value="SepF"/>
    <property type="match status" value="1"/>
</dbReference>
<evidence type="ECO:0000256" key="1">
    <source>
        <dbReference type="ARBA" id="ARBA00022618"/>
    </source>
</evidence>
<organism evidence="7 8">
    <name type="scientific">Ammoniphilus oxalaticus</name>
    <dbReference type="NCBI Taxonomy" id="66863"/>
    <lineage>
        <taxon>Bacteria</taxon>
        <taxon>Bacillati</taxon>
        <taxon>Bacillota</taxon>
        <taxon>Bacilli</taxon>
        <taxon>Bacillales</taxon>
        <taxon>Paenibacillaceae</taxon>
        <taxon>Aneurinibacillus group</taxon>
        <taxon>Ammoniphilus</taxon>
    </lineage>
</organism>
<evidence type="ECO:0000256" key="2">
    <source>
        <dbReference type="ARBA" id="ARBA00023210"/>
    </source>
</evidence>
<comment type="function">
    <text evidence="4 5">Cell division protein that is part of the divisome complex and is recruited early to the Z-ring. Probably stimulates Z-ring formation, perhaps through the cross-linking of FtsZ protofilaments. Its function overlaps with FtsA.</text>
</comment>
<dbReference type="GO" id="GO:0043093">
    <property type="term" value="P:FtsZ-dependent cytokinesis"/>
    <property type="evidence" value="ECO:0007669"/>
    <property type="project" value="UniProtKB-UniRule"/>
</dbReference>
<keyword evidence="8" id="KW-1185">Reference proteome</keyword>
<dbReference type="Pfam" id="PF04472">
    <property type="entry name" value="SepF"/>
    <property type="match status" value="1"/>
</dbReference>
<keyword evidence="3 5" id="KW-0131">Cell cycle</keyword>
<keyword evidence="1 5" id="KW-0132">Cell division</keyword>
<evidence type="ECO:0000313" key="7">
    <source>
        <dbReference type="EMBL" id="RKD24114.1"/>
    </source>
</evidence>
<dbReference type="AlphaFoldDB" id="A0A419SJ95"/>
<comment type="subunit">
    <text evidence="5">Homodimer. Interacts with FtsZ.</text>
</comment>
<dbReference type="RefSeq" id="WP_120189374.1">
    <property type="nucleotide sequence ID" value="NZ_MCHY01000008.1"/>
</dbReference>
<keyword evidence="5" id="KW-0963">Cytoplasm</keyword>
<proteinExistence type="inferred from homology"/>
<dbReference type="PANTHER" id="PTHR35798">
    <property type="entry name" value="CELL DIVISION PROTEIN SEPF"/>
    <property type="match status" value="1"/>
</dbReference>
<keyword evidence="2 5" id="KW-0717">Septation</keyword>
<evidence type="ECO:0000256" key="6">
    <source>
        <dbReference type="SAM" id="MobiDB-lite"/>
    </source>
</evidence>
<sequence>MGVMARIMGYLGLSSDEVYEEEYEDQRQQRNEMDEEQNVHQKKHKNNVVSLQHAKEQVKMVLVEPKAYEEVQDIADHLRSRRPVIINLQRVSSEQAKRIIDFLSGTIYAINGDIQKVGSNIFMCAPDNVSVQGEITDWLADEDTYMR</sequence>
<reference evidence="7 8" key="1">
    <citation type="submission" date="2016-08" db="EMBL/GenBank/DDBJ databases">
        <title>Novel Firmicute Genomes.</title>
        <authorList>
            <person name="Poppleton D.I."/>
            <person name="Gribaldo S."/>
        </authorList>
    </citation>
    <scope>NUCLEOTIDE SEQUENCE [LARGE SCALE GENOMIC DNA]</scope>
    <source>
        <strain evidence="7 8">RAOx-1</strain>
    </source>
</reference>
<accession>A0A419SJ95</accession>
<name>A0A419SJ95_9BACL</name>
<dbReference type="Gene3D" id="3.30.110.150">
    <property type="entry name" value="SepF-like protein"/>
    <property type="match status" value="1"/>
</dbReference>
<dbReference type="EMBL" id="MCHY01000008">
    <property type="protein sequence ID" value="RKD24114.1"/>
    <property type="molecule type" value="Genomic_DNA"/>
</dbReference>
<dbReference type="InterPro" id="IPR007561">
    <property type="entry name" value="Cell_div_SepF/SepF-rel"/>
</dbReference>
<gene>
    <name evidence="5" type="primary">sepF</name>
    <name evidence="7" type="ORF">BEP19_06815</name>
</gene>
<comment type="similarity">
    <text evidence="5">Belongs to the SepF family.</text>
</comment>
<dbReference type="InterPro" id="IPR023052">
    <property type="entry name" value="Cell_div_SepF"/>
</dbReference>
<dbReference type="PANTHER" id="PTHR35798:SF1">
    <property type="entry name" value="CELL DIVISION PROTEIN SEPF"/>
    <property type="match status" value="1"/>
</dbReference>
<evidence type="ECO:0000256" key="4">
    <source>
        <dbReference type="ARBA" id="ARBA00044936"/>
    </source>
</evidence>
<dbReference type="OrthoDB" id="9815206at2"/>
<evidence type="ECO:0000256" key="5">
    <source>
        <dbReference type="HAMAP-Rule" id="MF_01197"/>
    </source>
</evidence>
<evidence type="ECO:0000256" key="3">
    <source>
        <dbReference type="ARBA" id="ARBA00023306"/>
    </source>
</evidence>